<dbReference type="Proteomes" id="UP000274756">
    <property type="component" value="Unassembled WGS sequence"/>
</dbReference>
<dbReference type="GO" id="GO:0005261">
    <property type="term" value="F:monoatomic cation channel activity"/>
    <property type="evidence" value="ECO:0007669"/>
    <property type="project" value="TreeGrafter"/>
</dbReference>
<dbReference type="GO" id="GO:0055080">
    <property type="term" value="P:monoatomic cation homeostasis"/>
    <property type="evidence" value="ECO:0007669"/>
    <property type="project" value="TreeGrafter"/>
</dbReference>
<evidence type="ECO:0000313" key="4">
    <source>
        <dbReference type="Proteomes" id="UP000038040"/>
    </source>
</evidence>
<name>A0A0N4UG80_DRAME</name>
<evidence type="ECO:0000313" key="3">
    <source>
        <dbReference type="EMBL" id="VDN59622.1"/>
    </source>
</evidence>
<evidence type="ECO:0000313" key="5">
    <source>
        <dbReference type="Proteomes" id="UP000274756"/>
    </source>
</evidence>
<dbReference type="Pfam" id="PF19424">
    <property type="entry name" value="UNC80"/>
    <property type="match status" value="1"/>
</dbReference>
<reference evidence="3 5" key="2">
    <citation type="submission" date="2018-11" db="EMBL/GenBank/DDBJ databases">
        <authorList>
            <consortium name="Pathogen Informatics"/>
        </authorList>
    </citation>
    <scope>NUCLEOTIDE SEQUENCE [LARGE SCALE GENOMIC DNA]</scope>
</reference>
<dbReference type="OrthoDB" id="5850252at2759"/>
<sequence>MVYICDGFYHSSNLNFSEESSDGPARRASFLLPLPEVFVSDSIDFVNNDEAELTVAITEAIACGATNAIKACLLELNRASSQLNYKIESKSNDSEDGSARSSISGLAPPPHHREHASLRRGLFKRKDKVFLSYFIFARDLVSEFKSLNPDESDIDSSPSTSRTVQLTDEGSIIGSSSPLLSSQCAKKKSGGRLQFGKFSSCYNYEGDHDAKINSMKILVSSFGGNEAINLLKSVRADNNDDEYSDVEGNDDGINQEGLINEGDRLRRFSLRQANKQQMMRKTPSDASDNTDILRENNATRRTLVIPLNLPPRKLVNLLGIQEGVRRFSFFLETCRPGSFPDPHLLAALLDLKSPVLARAALILECAHFVHRCNKGDWPEWIRSSTIRHVSMMGFSGALGNRGTPSATRRMHIMQRAAGRCFFYWGVQVSNRIQKLLEKSGIVVGKTDIIRKIELNKRELNQLDELEDFFDEGIVNDESGEACPPTLLLLACLLLNEITAFLRETFQGIPRARPSKATVGWEKLISHRRWSILSNIFNSQQQEGDRRISLSTNEEDSSRESHENMEEAYSSDKRGKNIFFSLKWRKN</sequence>
<dbReference type="InterPro" id="IPR045852">
    <property type="entry name" value="UNC80_central"/>
</dbReference>
<dbReference type="GO" id="GO:0030424">
    <property type="term" value="C:axon"/>
    <property type="evidence" value="ECO:0007669"/>
    <property type="project" value="TreeGrafter"/>
</dbReference>
<dbReference type="STRING" id="318479.A0A0N4UG80"/>
<dbReference type="PANTHER" id="PTHR31781">
    <property type="entry name" value="UNC80"/>
    <property type="match status" value="1"/>
</dbReference>
<keyword evidence="5" id="KW-1185">Reference proteome</keyword>
<feature type="region of interest" description="Disordered" evidence="1">
    <location>
        <begin position="543"/>
        <end position="570"/>
    </location>
</feature>
<evidence type="ECO:0000256" key="1">
    <source>
        <dbReference type="SAM" id="MobiDB-lite"/>
    </source>
</evidence>
<evidence type="ECO:0000259" key="2">
    <source>
        <dbReference type="Pfam" id="PF19424"/>
    </source>
</evidence>
<dbReference type="PANTHER" id="PTHR31781:SF1">
    <property type="entry name" value="PROTEIN UNC-80 HOMOLOG"/>
    <property type="match status" value="1"/>
</dbReference>
<accession>A0A0N4UG80</accession>
<dbReference type="EMBL" id="UYYG01001186">
    <property type="protein sequence ID" value="VDN59622.1"/>
    <property type="molecule type" value="Genomic_DNA"/>
</dbReference>
<reference evidence="6" key="1">
    <citation type="submission" date="2017-02" db="UniProtKB">
        <authorList>
            <consortium name="WormBaseParasite"/>
        </authorList>
    </citation>
    <scope>IDENTIFICATION</scope>
</reference>
<dbReference type="WBParaSite" id="DME_0000648401-mRNA-1">
    <property type="protein sequence ID" value="DME_0000648401-mRNA-1"/>
    <property type="gene ID" value="DME_0000648401"/>
</dbReference>
<feature type="domain" description="Protein UNC80 central region" evidence="2">
    <location>
        <begin position="312"/>
        <end position="552"/>
    </location>
</feature>
<dbReference type="Proteomes" id="UP000038040">
    <property type="component" value="Unplaced"/>
</dbReference>
<organism evidence="4 6">
    <name type="scientific">Dracunculus medinensis</name>
    <name type="common">Guinea worm</name>
    <dbReference type="NCBI Taxonomy" id="318479"/>
    <lineage>
        <taxon>Eukaryota</taxon>
        <taxon>Metazoa</taxon>
        <taxon>Ecdysozoa</taxon>
        <taxon>Nematoda</taxon>
        <taxon>Chromadorea</taxon>
        <taxon>Rhabditida</taxon>
        <taxon>Spirurina</taxon>
        <taxon>Dracunculoidea</taxon>
        <taxon>Dracunculidae</taxon>
        <taxon>Dracunculus</taxon>
    </lineage>
</organism>
<protein>
    <submittedName>
        <fullName evidence="6">UNC80 domain-containing protein</fullName>
    </submittedName>
</protein>
<evidence type="ECO:0000313" key="6">
    <source>
        <dbReference type="WBParaSite" id="DME_0000648401-mRNA-1"/>
    </source>
</evidence>
<dbReference type="AlphaFoldDB" id="A0A0N4UG80"/>
<feature type="region of interest" description="Disordered" evidence="1">
    <location>
        <begin position="89"/>
        <end position="118"/>
    </location>
</feature>
<dbReference type="GO" id="GO:0034703">
    <property type="term" value="C:cation channel complex"/>
    <property type="evidence" value="ECO:0007669"/>
    <property type="project" value="TreeGrafter"/>
</dbReference>
<gene>
    <name evidence="3" type="ORF">DME_LOCUS9595</name>
</gene>
<proteinExistence type="predicted"/>
<feature type="compositionally biased region" description="Basic and acidic residues" evidence="1">
    <location>
        <begin position="555"/>
        <end position="570"/>
    </location>
</feature>